<protein>
    <submittedName>
        <fullName evidence="1">Uncharacterized protein</fullName>
    </submittedName>
</protein>
<accession>A0ABS2EMI5</accession>
<keyword evidence="2" id="KW-1185">Reference proteome</keyword>
<gene>
    <name evidence="1" type="ORF">H5993_02530</name>
</gene>
<proteinExistence type="predicted"/>
<evidence type="ECO:0000313" key="1">
    <source>
        <dbReference type="EMBL" id="MBM6753643.1"/>
    </source>
</evidence>
<dbReference type="RefSeq" id="WP_180870197.1">
    <property type="nucleotide sequence ID" value="NZ_JACJJQ010000007.1"/>
</dbReference>
<reference evidence="1 2" key="1">
    <citation type="journal article" date="2021" name="Sci. Rep.">
        <title>The distribution of antibiotic resistance genes in chicken gut microbiota commensals.</title>
        <authorList>
            <person name="Juricova H."/>
            <person name="Matiasovicova J."/>
            <person name="Kubasova T."/>
            <person name="Cejkova D."/>
            <person name="Rychlik I."/>
        </authorList>
    </citation>
    <scope>NUCLEOTIDE SEQUENCE [LARGE SCALE GENOMIC DNA]</scope>
    <source>
        <strain evidence="1 2">An810</strain>
    </source>
</reference>
<dbReference type="Proteomes" id="UP000776629">
    <property type="component" value="Unassembled WGS sequence"/>
</dbReference>
<organism evidence="1 2">
    <name type="scientific">Limosilactobacillus alvi</name>
    <dbReference type="NCBI Taxonomy" id="990412"/>
    <lineage>
        <taxon>Bacteria</taxon>
        <taxon>Bacillati</taxon>
        <taxon>Bacillota</taxon>
        <taxon>Bacilli</taxon>
        <taxon>Lactobacillales</taxon>
        <taxon>Lactobacillaceae</taxon>
        <taxon>Limosilactobacillus</taxon>
    </lineage>
</organism>
<evidence type="ECO:0000313" key="2">
    <source>
        <dbReference type="Proteomes" id="UP000776629"/>
    </source>
</evidence>
<sequence>MQEETVSGEVLQNVLGKIENTQAYKAGNRAQFSPVNLQFDPTSPLAGKKIAFLGPR</sequence>
<dbReference type="EMBL" id="JACJJQ010000007">
    <property type="protein sequence ID" value="MBM6753643.1"/>
    <property type="molecule type" value="Genomic_DNA"/>
</dbReference>
<comment type="caution">
    <text evidence="1">The sequence shown here is derived from an EMBL/GenBank/DDBJ whole genome shotgun (WGS) entry which is preliminary data.</text>
</comment>
<name>A0ABS2EMI5_9LACO</name>